<proteinExistence type="predicted"/>
<organism evidence="1 2">
    <name type="scientific">Pseudoroseomonas ludipueritiae</name>
    <dbReference type="NCBI Taxonomy" id="198093"/>
    <lineage>
        <taxon>Bacteria</taxon>
        <taxon>Pseudomonadati</taxon>
        <taxon>Pseudomonadota</taxon>
        <taxon>Alphaproteobacteria</taxon>
        <taxon>Acetobacterales</taxon>
        <taxon>Acetobacteraceae</taxon>
        <taxon>Pseudoroseomonas</taxon>
    </lineage>
</organism>
<accession>A0ABR7RFB3</accession>
<keyword evidence="2" id="KW-1185">Reference proteome</keyword>
<protein>
    <submittedName>
        <fullName evidence="1">Uncharacterized protein</fullName>
    </submittedName>
</protein>
<dbReference type="Proteomes" id="UP000603940">
    <property type="component" value="Unassembled WGS sequence"/>
</dbReference>
<dbReference type="EMBL" id="JACTUZ010000300">
    <property type="protein sequence ID" value="MBC9180359.1"/>
    <property type="molecule type" value="Genomic_DNA"/>
</dbReference>
<sequence length="150" mass="16010">MIRTITGLFDSRGAAESVIHHLVSHDDIDRSRITLHGRAKTDDGFEHDGFWTSLLHLFIPDSARHAYSEAIRRGGYVVSAELPEEKVAHALSIFASHGAVDLNRRQAEWRSEGWLDYAPPTQAPVAGIGIATGMSIGAAAPQAGTGAAAG</sequence>
<evidence type="ECO:0000313" key="2">
    <source>
        <dbReference type="Proteomes" id="UP000603940"/>
    </source>
</evidence>
<reference evidence="1 2" key="1">
    <citation type="journal article" date="2009" name="Int. J. Syst. Evol. Microbiol.">
        <title>Transfer of Teichococcus ludipueritiae and Muricoccus roseus to the genus Roseomonas, as Roseomonas ludipueritiae comb. nov. and Roseomonas rosea comb. nov., respectively, and emended description of the genus Roseomonas.</title>
        <authorList>
            <person name="Sanchez-Porro C."/>
            <person name="Gallego V."/>
            <person name="Busse H.J."/>
            <person name="Kampfer P."/>
            <person name="Ventosa A."/>
        </authorList>
    </citation>
    <scope>NUCLEOTIDE SEQUENCE [LARGE SCALE GENOMIC DNA]</scope>
    <source>
        <strain evidence="1 2">DSM 14915</strain>
    </source>
</reference>
<comment type="caution">
    <text evidence="1">The sequence shown here is derived from an EMBL/GenBank/DDBJ whole genome shotgun (WGS) entry which is preliminary data.</text>
</comment>
<name>A0ABR7RFB3_9PROT</name>
<gene>
    <name evidence="1" type="ORF">IBL25_25770</name>
</gene>
<feature type="non-terminal residue" evidence="1">
    <location>
        <position position="150"/>
    </location>
</feature>
<evidence type="ECO:0000313" key="1">
    <source>
        <dbReference type="EMBL" id="MBC9180359.1"/>
    </source>
</evidence>